<evidence type="ECO:0000256" key="2">
    <source>
        <dbReference type="SAM" id="Phobius"/>
    </source>
</evidence>
<feature type="compositionally biased region" description="Basic and acidic residues" evidence="1">
    <location>
        <begin position="969"/>
        <end position="985"/>
    </location>
</feature>
<dbReference type="EMBL" id="PNEN01001792">
    <property type="protein sequence ID" value="PPJ50111.1"/>
    <property type="molecule type" value="Genomic_DNA"/>
</dbReference>
<sequence>MAPLVARTLAGVSCIFCALFTTAAAVPNAAFPFNSQVPTVARVGQQYSFQISDSTFAPESSTFVYSISQQPAWLTIDSATRTLQGTPGTSDAGPETFVLTAADGSGAAQMSCTLVVSADPAPRLVGDISEQLSETANLSSSMPPVVTLLPSMPFKFDFEQESFIDIVQRQLYYYATLADHTPLPSWLKFDAEKLTFSGNAPDLSAFPQAWVINLIASDVPGFSGSTASFTIAVGTQQLVFVPEEQEWNITAGKAVNITSLQSELFRNNANLGPGHLRSAVADAPSWLAFNSSTLAITGDAPEDFETGDITVTVTDELGNTAMAVINLIAGNSSFFNGQIGTLLAQAGKRFSYHLDDSLFSEQDLDISVDLPTAAVWLGFDDEDRELTGMVPSSAQAATLRATITARSDGNDEGQSQVFTIDVEAAEKHSTTSAVISPTKTNYATPAAAVDQEKPPTLTSGGIAAIVLGSIVGASLLLLLLLWCCRRKRRQDSYVQNSPRSKTISKPLAPPQGEEIVPATMTDLDLEEASDLARVDSHAPVPPPKSVEPPPQIHVHGIPETRSSYFKRFSRISHASSLGDGEDAIRRDENIPEWGANTAALHMPHDSFSVPTEMARRSTHLSNTSPSKRAQIMHKVRAHRRNRSSVSFKRLSLGLGITGASAAAGAGVARHSSRNGRLRHRKARSSLGVLTPTREASSAGSFRTIRTSILSATPSDFPEPSPSRQSYSASAPALSNITASVELDPKRKSIRMVAPSNSIHASERERPLVDKRTSFLAKRRGSGHMQSILFSRGTRSASTSLRRNDSQSVEASVAGSVRRANRGTSGLGSRSALPSQNTLTKYSESSSIEPRGHLDSPHRDSRRISQRLKNVFVPGFPRAITQSTLGNDEDGVHPASGRQTPAERKSYADLEDEQWIAELTKPRHERDWVRPGESSPLTAPAPAPPPSLAATAQSSRAGTPLATSGVSPSRSERWREAQQKSARERSASPLSQTYDLNSSPSVIRKHRQPDSGKKNRMSAPMSLVSADSMHTGRPRISYLDNNSKRTTSSVHDVSRTNSMRRASEHEFATTAGSERDDANWVTDVESSLSSSEDEIRGTGLVIPPLGGSARKDGTGRSDWTGTAFI</sequence>
<evidence type="ECO:0000313" key="6">
    <source>
        <dbReference type="Proteomes" id="UP000237631"/>
    </source>
</evidence>
<name>A0A2S6BRL3_9PEZI</name>
<keyword evidence="2" id="KW-1133">Transmembrane helix</keyword>
<proteinExistence type="predicted"/>
<feature type="region of interest" description="Disordered" evidence="1">
    <location>
        <begin position="711"/>
        <end position="731"/>
    </location>
</feature>
<feature type="signal peptide" evidence="3">
    <location>
        <begin position="1"/>
        <end position="25"/>
    </location>
</feature>
<feature type="compositionally biased region" description="Basic and acidic residues" evidence="1">
    <location>
        <begin position="919"/>
        <end position="929"/>
    </location>
</feature>
<keyword evidence="2" id="KW-0812">Transmembrane</keyword>
<protein>
    <recommendedName>
        <fullName evidence="4">Dystroglycan-type cadherin-like domain-containing protein</fullName>
    </recommendedName>
</protein>
<dbReference type="AlphaFoldDB" id="A0A2S6BRL3"/>
<dbReference type="Proteomes" id="UP000237631">
    <property type="component" value="Unassembled WGS sequence"/>
</dbReference>
<dbReference type="InterPro" id="IPR006644">
    <property type="entry name" value="Cadg"/>
</dbReference>
<dbReference type="Pfam" id="PF05345">
    <property type="entry name" value="He_PIG"/>
    <property type="match status" value="3"/>
</dbReference>
<feature type="compositionally biased region" description="Polar residues" evidence="1">
    <location>
        <begin position="987"/>
        <end position="1000"/>
    </location>
</feature>
<gene>
    <name evidence="5" type="ORF">CBER1_04837</name>
</gene>
<feature type="region of interest" description="Disordered" evidence="1">
    <location>
        <begin position="1085"/>
        <end position="1124"/>
    </location>
</feature>
<evidence type="ECO:0000313" key="5">
    <source>
        <dbReference type="EMBL" id="PPJ50111.1"/>
    </source>
</evidence>
<dbReference type="GO" id="GO:0016020">
    <property type="term" value="C:membrane"/>
    <property type="evidence" value="ECO:0007669"/>
    <property type="project" value="InterPro"/>
</dbReference>
<dbReference type="GO" id="GO:0005509">
    <property type="term" value="F:calcium ion binding"/>
    <property type="evidence" value="ECO:0007669"/>
    <property type="project" value="InterPro"/>
</dbReference>
<dbReference type="OrthoDB" id="41532at2759"/>
<feature type="transmembrane region" description="Helical" evidence="2">
    <location>
        <begin position="650"/>
        <end position="668"/>
    </location>
</feature>
<feature type="domain" description="Dystroglycan-type cadherin-like" evidence="4">
    <location>
        <begin position="21"/>
        <end position="123"/>
    </location>
</feature>
<feature type="domain" description="Dystroglycan-type cadherin-like" evidence="4">
    <location>
        <begin position="144"/>
        <end position="240"/>
    </location>
</feature>
<feature type="compositionally biased region" description="Polar residues" evidence="1">
    <location>
        <begin position="821"/>
        <end position="847"/>
    </location>
</feature>
<feature type="region of interest" description="Disordered" evidence="1">
    <location>
        <begin position="535"/>
        <end position="556"/>
    </location>
</feature>
<dbReference type="STRING" id="357750.A0A2S6BRL3"/>
<evidence type="ECO:0000256" key="1">
    <source>
        <dbReference type="SAM" id="MobiDB-lite"/>
    </source>
</evidence>
<feature type="region of interest" description="Disordered" evidence="1">
    <location>
        <begin position="879"/>
        <end position="1073"/>
    </location>
</feature>
<feature type="transmembrane region" description="Helical" evidence="2">
    <location>
        <begin position="461"/>
        <end position="483"/>
    </location>
</feature>
<feature type="compositionally biased region" description="Basic and acidic residues" evidence="1">
    <location>
        <begin position="849"/>
        <end position="860"/>
    </location>
</feature>
<feature type="chain" id="PRO_5015510083" description="Dystroglycan-type cadherin-like domain-containing protein" evidence="3">
    <location>
        <begin position="26"/>
        <end position="1124"/>
    </location>
</feature>
<comment type="caution">
    <text evidence="5">The sequence shown here is derived from an EMBL/GenBank/DDBJ whole genome shotgun (WGS) entry which is preliminary data.</text>
</comment>
<reference evidence="6" key="1">
    <citation type="journal article" date="2017" name="bioRxiv">
        <title>Conservation of a gene cluster reveals novel cercosporin biosynthetic mechanisms and extends production to the genus Colletotrichum.</title>
        <authorList>
            <person name="de Jonge R."/>
            <person name="Ebert M.K."/>
            <person name="Huitt-Roehl C.R."/>
            <person name="Pal P."/>
            <person name="Suttle J.C."/>
            <person name="Spanner R.E."/>
            <person name="Neubauer J.D."/>
            <person name="Jurick W.M.II."/>
            <person name="Stott K.A."/>
            <person name="Secor G.A."/>
            <person name="Thomma B.P.H.J."/>
            <person name="Van de Peer Y."/>
            <person name="Townsend C.A."/>
            <person name="Bolton M.D."/>
        </authorList>
    </citation>
    <scope>NUCLEOTIDE SEQUENCE [LARGE SCALE GENOMIC DNA]</scope>
    <source>
        <strain evidence="6">CBS538.71</strain>
    </source>
</reference>
<feature type="compositionally biased region" description="Pro residues" evidence="1">
    <location>
        <begin position="539"/>
        <end position="551"/>
    </location>
</feature>
<keyword evidence="3" id="KW-0732">Signal</keyword>
<evidence type="ECO:0000256" key="3">
    <source>
        <dbReference type="SAM" id="SignalP"/>
    </source>
</evidence>
<dbReference type="SMART" id="SM00736">
    <property type="entry name" value="CADG"/>
    <property type="match status" value="3"/>
</dbReference>
<dbReference type="InterPro" id="IPR015919">
    <property type="entry name" value="Cadherin-like_sf"/>
</dbReference>
<dbReference type="Gene3D" id="2.60.40.10">
    <property type="entry name" value="Immunoglobulins"/>
    <property type="match status" value="4"/>
</dbReference>
<dbReference type="InterPro" id="IPR013783">
    <property type="entry name" value="Ig-like_fold"/>
</dbReference>
<evidence type="ECO:0000259" key="4">
    <source>
        <dbReference type="SMART" id="SM00736"/>
    </source>
</evidence>
<feature type="region of interest" description="Disordered" evidence="1">
    <location>
        <begin position="493"/>
        <end position="513"/>
    </location>
</feature>
<feature type="compositionally biased region" description="Polar residues" evidence="1">
    <location>
        <begin position="783"/>
        <end position="809"/>
    </location>
</feature>
<feature type="region of interest" description="Disordered" evidence="1">
    <location>
        <begin position="777"/>
        <end position="860"/>
    </location>
</feature>
<dbReference type="SUPFAM" id="SSF49313">
    <property type="entry name" value="Cadherin-like"/>
    <property type="match status" value="4"/>
</dbReference>
<feature type="compositionally biased region" description="Polar residues" evidence="1">
    <location>
        <begin position="1038"/>
        <end position="1059"/>
    </location>
</feature>
<feature type="compositionally biased region" description="Basic and acidic residues" evidence="1">
    <location>
        <begin position="1060"/>
        <end position="1073"/>
    </location>
</feature>
<accession>A0A2S6BRL3</accession>
<feature type="domain" description="Dystroglycan-type cadherin-like" evidence="4">
    <location>
        <begin position="334"/>
        <end position="429"/>
    </location>
</feature>
<organism evidence="5 6">
    <name type="scientific">Cercospora berteroae</name>
    <dbReference type="NCBI Taxonomy" id="357750"/>
    <lineage>
        <taxon>Eukaryota</taxon>
        <taxon>Fungi</taxon>
        <taxon>Dikarya</taxon>
        <taxon>Ascomycota</taxon>
        <taxon>Pezizomycotina</taxon>
        <taxon>Dothideomycetes</taxon>
        <taxon>Dothideomycetidae</taxon>
        <taxon>Mycosphaerellales</taxon>
        <taxon>Mycosphaerellaceae</taxon>
        <taxon>Cercospora</taxon>
    </lineage>
</organism>
<feature type="compositionally biased region" description="Polar residues" evidence="1">
    <location>
        <begin position="721"/>
        <end position="731"/>
    </location>
</feature>
<feature type="compositionally biased region" description="Polar residues" evidence="1">
    <location>
        <begin position="493"/>
        <end position="503"/>
    </location>
</feature>
<keyword evidence="2" id="KW-0472">Membrane</keyword>
<keyword evidence="6" id="KW-1185">Reference proteome</keyword>